<dbReference type="Proteomes" id="UP001500058">
    <property type="component" value="Unassembled WGS sequence"/>
</dbReference>
<keyword evidence="11" id="KW-1185">Reference proteome</keyword>
<dbReference type="Pfam" id="PF00441">
    <property type="entry name" value="Acyl-CoA_dh_1"/>
    <property type="match status" value="1"/>
</dbReference>
<dbReference type="Gene3D" id="1.20.140.10">
    <property type="entry name" value="Butyryl-CoA Dehydrogenase, subunit A, domain 3"/>
    <property type="match status" value="1"/>
</dbReference>
<dbReference type="PANTHER" id="PTHR43831">
    <property type="entry name" value="ISOBUTYRYL-COA DEHYDROGENASE"/>
    <property type="match status" value="1"/>
</dbReference>
<dbReference type="InterPro" id="IPR037069">
    <property type="entry name" value="AcylCoA_DH/ox_N_sf"/>
</dbReference>
<dbReference type="SUPFAM" id="SSF56645">
    <property type="entry name" value="Acyl-CoA dehydrogenase NM domain-like"/>
    <property type="match status" value="1"/>
</dbReference>
<feature type="domain" description="Acyl-CoA dehydrogenase/oxidase C-terminal" evidence="7">
    <location>
        <begin position="244"/>
        <end position="392"/>
    </location>
</feature>
<dbReference type="PIRSF" id="PIRSF016578">
    <property type="entry name" value="HsaA"/>
    <property type="match status" value="1"/>
</dbReference>
<evidence type="ECO:0000256" key="4">
    <source>
        <dbReference type="ARBA" id="ARBA00022827"/>
    </source>
</evidence>
<protein>
    <submittedName>
        <fullName evidence="10">Acyl-CoA dehydrogenase family protein</fullName>
    </submittedName>
</protein>
<evidence type="ECO:0000256" key="6">
    <source>
        <dbReference type="SAM" id="MobiDB-lite"/>
    </source>
</evidence>
<evidence type="ECO:0000259" key="7">
    <source>
        <dbReference type="Pfam" id="PF00441"/>
    </source>
</evidence>
<dbReference type="Gene3D" id="1.10.540.10">
    <property type="entry name" value="Acyl-CoA dehydrogenase/oxidase, N-terminal domain"/>
    <property type="match status" value="1"/>
</dbReference>
<evidence type="ECO:0000313" key="10">
    <source>
        <dbReference type="EMBL" id="GAA2392893.1"/>
    </source>
</evidence>
<organism evidence="10 11">
    <name type="scientific">Streptomyces glaucosporus</name>
    <dbReference type="NCBI Taxonomy" id="284044"/>
    <lineage>
        <taxon>Bacteria</taxon>
        <taxon>Bacillati</taxon>
        <taxon>Actinomycetota</taxon>
        <taxon>Actinomycetes</taxon>
        <taxon>Kitasatosporales</taxon>
        <taxon>Streptomycetaceae</taxon>
        <taxon>Streptomyces</taxon>
    </lineage>
</organism>
<gene>
    <name evidence="10" type="ORF">GCM10010420_16990</name>
</gene>
<dbReference type="InterPro" id="IPR009100">
    <property type="entry name" value="AcylCoA_DH/oxidase_NM_dom_sf"/>
</dbReference>
<dbReference type="Pfam" id="PF02771">
    <property type="entry name" value="Acyl-CoA_dh_N"/>
    <property type="match status" value="1"/>
</dbReference>
<accession>A0ABN3I2C0</accession>
<dbReference type="EMBL" id="BAAATJ010000005">
    <property type="protein sequence ID" value="GAA2392893.1"/>
    <property type="molecule type" value="Genomic_DNA"/>
</dbReference>
<dbReference type="InterPro" id="IPR013786">
    <property type="entry name" value="AcylCoA_DH/ox_N"/>
</dbReference>
<reference evidence="10 11" key="1">
    <citation type="journal article" date="2019" name="Int. J. Syst. Evol. Microbiol.">
        <title>The Global Catalogue of Microorganisms (GCM) 10K type strain sequencing project: providing services to taxonomists for standard genome sequencing and annotation.</title>
        <authorList>
            <consortium name="The Broad Institute Genomics Platform"/>
            <consortium name="The Broad Institute Genome Sequencing Center for Infectious Disease"/>
            <person name="Wu L."/>
            <person name="Ma J."/>
        </authorList>
    </citation>
    <scope>NUCLEOTIDE SEQUENCE [LARGE SCALE GENOMIC DNA]</scope>
    <source>
        <strain evidence="10 11">JCM 6921</strain>
    </source>
</reference>
<dbReference type="CDD" id="cd00567">
    <property type="entry name" value="ACAD"/>
    <property type="match status" value="1"/>
</dbReference>
<evidence type="ECO:0000256" key="1">
    <source>
        <dbReference type="ARBA" id="ARBA00001974"/>
    </source>
</evidence>
<feature type="domain" description="Acyl-CoA dehydrogenase/oxidase N-terminal" evidence="9">
    <location>
        <begin position="31"/>
        <end position="124"/>
    </location>
</feature>
<keyword evidence="3 5" id="KW-0285">Flavoprotein</keyword>
<evidence type="ECO:0000256" key="3">
    <source>
        <dbReference type="ARBA" id="ARBA00022630"/>
    </source>
</evidence>
<evidence type="ECO:0000256" key="5">
    <source>
        <dbReference type="RuleBase" id="RU362125"/>
    </source>
</evidence>
<dbReference type="RefSeq" id="WP_344630256.1">
    <property type="nucleotide sequence ID" value="NZ_BAAATJ010000005.1"/>
</dbReference>
<comment type="cofactor">
    <cofactor evidence="1 5">
        <name>FAD</name>
        <dbReference type="ChEBI" id="CHEBI:57692"/>
    </cofactor>
</comment>
<sequence>MTSQVLDDGPAMAEASRPRGSAQEFPADHTEAVRSVVEGAVSPLAADVDRLGRFPRAGVDALARAGLLGLISAAEVGGRGQGLSAAAHVVERLAASCGSTATVAMMHYAATTLIEAHGPGEVRRAIARGEHLTTLAFSEKGSRSHFWAPVGTARHDDRDGASVVLDAEKSWVTSAGEADSYVWSSLPLRAGGAMTLWLVPSTAEGLRAAGGFDGLGLRGNASGPVSAEGVRVPRDAMLGADGAGLDLALATALPAFLVLNAAVSLGLMDAALELAGTHLVTARLEHLGRSLAEDPGRRALYAELRIRVDGVRAFLADTLEALETGREDATLRVLQVKAVAAEAAREVTDGAMRLCGGAAFRREFGVERRFRDAMAARVMAPTTEALHDFAGRVALGLPLFDGPARPAGEVRA</sequence>
<dbReference type="Pfam" id="PF02770">
    <property type="entry name" value="Acyl-CoA_dh_M"/>
    <property type="match status" value="1"/>
</dbReference>
<feature type="region of interest" description="Disordered" evidence="6">
    <location>
        <begin position="1"/>
        <end position="28"/>
    </location>
</feature>
<dbReference type="InterPro" id="IPR006091">
    <property type="entry name" value="Acyl-CoA_Oxase/DH_mid-dom"/>
</dbReference>
<comment type="caution">
    <text evidence="10">The sequence shown here is derived from an EMBL/GenBank/DDBJ whole genome shotgun (WGS) entry which is preliminary data.</text>
</comment>
<dbReference type="InterPro" id="IPR009075">
    <property type="entry name" value="AcylCo_DH/oxidase_C"/>
</dbReference>
<dbReference type="InterPro" id="IPR036250">
    <property type="entry name" value="AcylCo_DH-like_C"/>
</dbReference>
<feature type="domain" description="Acyl-CoA oxidase/dehydrogenase middle" evidence="8">
    <location>
        <begin position="135"/>
        <end position="229"/>
    </location>
</feature>
<dbReference type="InterPro" id="IPR046373">
    <property type="entry name" value="Acyl-CoA_Oxase/DH_mid-dom_sf"/>
</dbReference>
<evidence type="ECO:0000259" key="8">
    <source>
        <dbReference type="Pfam" id="PF02770"/>
    </source>
</evidence>
<keyword evidence="4 5" id="KW-0274">FAD</keyword>
<evidence type="ECO:0000313" key="11">
    <source>
        <dbReference type="Proteomes" id="UP001500058"/>
    </source>
</evidence>
<keyword evidence="5" id="KW-0560">Oxidoreductase</keyword>
<dbReference type="PANTHER" id="PTHR43831:SF1">
    <property type="entry name" value="ISOBUTYRYL-COA DEHYDROGENASE, MITOCHONDRIAL"/>
    <property type="match status" value="1"/>
</dbReference>
<dbReference type="SUPFAM" id="SSF47203">
    <property type="entry name" value="Acyl-CoA dehydrogenase C-terminal domain-like"/>
    <property type="match status" value="1"/>
</dbReference>
<evidence type="ECO:0000256" key="2">
    <source>
        <dbReference type="ARBA" id="ARBA00009347"/>
    </source>
</evidence>
<evidence type="ECO:0000259" key="9">
    <source>
        <dbReference type="Pfam" id="PF02771"/>
    </source>
</evidence>
<dbReference type="Gene3D" id="2.40.110.10">
    <property type="entry name" value="Butyryl-CoA Dehydrogenase, subunit A, domain 2"/>
    <property type="match status" value="1"/>
</dbReference>
<proteinExistence type="inferred from homology"/>
<name>A0ABN3I2C0_9ACTN</name>
<comment type="similarity">
    <text evidence="2 5">Belongs to the acyl-CoA dehydrogenase family.</text>
</comment>
<dbReference type="InterPro" id="IPR052547">
    <property type="entry name" value="Mito_Isobutyryl-CoADH"/>
</dbReference>